<protein>
    <submittedName>
        <fullName evidence="2">Fasciclin domain-containing protein</fullName>
    </submittedName>
</protein>
<dbReference type="PANTHER" id="PTHR10900">
    <property type="entry name" value="PERIOSTIN-RELATED"/>
    <property type="match status" value="1"/>
</dbReference>
<keyword evidence="3" id="KW-1185">Reference proteome</keyword>
<comment type="caution">
    <text evidence="2">The sequence shown here is derived from an EMBL/GenBank/DDBJ whole genome shotgun (WGS) entry which is preliminary data.</text>
</comment>
<dbReference type="EMBL" id="JAPJDA010000001">
    <property type="protein sequence ID" value="MCX2836719.1"/>
    <property type="molecule type" value="Genomic_DNA"/>
</dbReference>
<name>A0A9X3HZQ1_9FLAO</name>
<dbReference type="Proteomes" id="UP001148482">
    <property type="component" value="Unassembled WGS sequence"/>
</dbReference>
<proteinExistence type="predicted"/>
<dbReference type="InterPro" id="IPR050904">
    <property type="entry name" value="Adhesion/Biosynth-related"/>
</dbReference>
<dbReference type="AlphaFoldDB" id="A0A9X3HZQ1"/>
<dbReference type="RefSeq" id="WP_266067888.1">
    <property type="nucleotide sequence ID" value="NZ_JAPJDA010000001.1"/>
</dbReference>
<evidence type="ECO:0000313" key="3">
    <source>
        <dbReference type="Proteomes" id="UP001148482"/>
    </source>
</evidence>
<dbReference type="PROSITE" id="PS50213">
    <property type="entry name" value="FAS1"/>
    <property type="match status" value="1"/>
</dbReference>
<accession>A0A9X3HZQ1</accession>
<dbReference type="PANTHER" id="PTHR10900:SF77">
    <property type="entry name" value="FI19380P1"/>
    <property type="match status" value="1"/>
</dbReference>
<reference evidence="2" key="1">
    <citation type="submission" date="2022-11" db="EMBL/GenBank/DDBJ databases">
        <title>Salinimicrobium profundisediminis sp. nov., isolated from deep-sea sediment of the Mariana Trench.</title>
        <authorList>
            <person name="Fu H."/>
        </authorList>
    </citation>
    <scope>NUCLEOTIDE SEQUENCE</scope>
    <source>
        <strain evidence="2">MT39</strain>
    </source>
</reference>
<sequence>MRYKLPKILIIFLFAGLTSCQDKENKSDSEVDIIPAEEKKDELSSSDRPMPRSYMLAKMRENDELSAFTEEFQRSGLEEEFEGKEGIYTIFAPSNAAYDRIPARQINPDTDSLTSNADLMRYYMVEGEMTVDYLRERIRTSKNDRYEFRTALGEKLWATLEGDKIVLTDVLGNKAAIVTSNMDEYYGVYHIIDNVLQPGEKRQDNGESETEG</sequence>
<dbReference type="InterPro" id="IPR000782">
    <property type="entry name" value="FAS1_domain"/>
</dbReference>
<dbReference type="Pfam" id="PF02469">
    <property type="entry name" value="Fasciclin"/>
    <property type="match status" value="1"/>
</dbReference>
<dbReference type="Gene3D" id="2.30.180.10">
    <property type="entry name" value="FAS1 domain"/>
    <property type="match status" value="1"/>
</dbReference>
<dbReference type="InterPro" id="IPR036378">
    <property type="entry name" value="FAS1_dom_sf"/>
</dbReference>
<dbReference type="PROSITE" id="PS51257">
    <property type="entry name" value="PROKAR_LIPOPROTEIN"/>
    <property type="match status" value="1"/>
</dbReference>
<dbReference type="SUPFAM" id="SSF82153">
    <property type="entry name" value="FAS1 domain"/>
    <property type="match status" value="1"/>
</dbReference>
<evidence type="ECO:0000259" key="1">
    <source>
        <dbReference type="PROSITE" id="PS50213"/>
    </source>
</evidence>
<dbReference type="SMART" id="SM00554">
    <property type="entry name" value="FAS1"/>
    <property type="match status" value="1"/>
</dbReference>
<gene>
    <name evidence="2" type="ORF">OQ279_01025</name>
</gene>
<evidence type="ECO:0000313" key="2">
    <source>
        <dbReference type="EMBL" id="MCX2836719.1"/>
    </source>
</evidence>
<organism evidence="2 3">
    <name type="scientific">Salinimicrobium profundisediminis</name>
    <dbReference type="NCBI Taxonomy" id="2994553"/>
    <lineage>
        <taxon>Bacteria</taxon>
        <taxon>Pseudomonadati</taxon>
        <taxon>Bacteroidota</taxon>
        <taxon>Flavobacteriia</taxon>
        <taxon>Flavobacteriales</taxon>
        <taxon>Flavobacteriaceae</taxon>
        <taxon>Salinimicrobium</taxon>
    </lineage>
</organism>
<feature type="domain" description="FAS1" evidence="1">
    <location>
        <begin position="52"/>
        <end position="196"/>
    </location>
</feature>